<keyword evidence="2" id="KW-0812">Transmembrane</keyword>
<dbReference type="eggNOG" id="ENOG502SG5B">
    <property type="taxonomic scope" value="Eukaryota"/>
</dbReference>
<proteinExistence type="predicted"/>
<evidence type="ECO:0000256" key="1">
    <source>
        <dbReference type="SAM" id="MobiDB-lite"/>
    </source>
</evidence>
<protein>
    <submittedName>
        <fullName evidence="3">Uncharacterized protein</fullName>
    </submittedName>
</protein>
<feature type="region of interest" description="Disordered" evidence="1">
    <location>
        <begin position="376"/>
        <end position="426"/>
    </location>
</feature>
<accession>R8BDZ9</accession>
<feature type="compositionally biased region" description="Low complexity" evidence="1">
    <location>
        <begin position="186"/>
        <end position="206"/>
    </location>
</feature>
<feature type="region of interest" description="Disordered" evidence="1">
    <location>
        <begin position="133"/>
        <end position="207"/>
    </location>
</feature>
<feature type="compositionally biased region" description="Basic and acidic residues" evidence="1">
    <location>
        <begin position="27"/>
        <end position="42"/>
    </location>
</feature>
<feature type="compositionally biased region" description="Low complexity" evidence="1">
    <location>
        <begin position="148"/>
        <end position="174"/>
    </location>
</feature>
<dbReference type="HOGENOM" id="CLU_022723_1_0_1"/>
<dbReference type="KEGG" id="tmn:UCRPA7_6909"/>
<dbReference type="GeneID" id="19327614"/>
<name>R8BDZ9_PHAM7</name>
<feature type="compositionally biased region" description="Gly residues" evidence="1">
    <location>
        <begin position="175"/>
        <end position="185"/>
    </location>
</feature>
<feature type="compositionally biased region" description="Polar residues" evidence="1">
    <location>
        <begin position="135"/>
        <end position="147"/>
    </location>
</feature>
<dbReference type="RefSeq" id="XP_007917635.1">
    <property type="nucleotide sequence ID" value="XM_007919444.1"/>
</dbReference>
<evidence type="ECO:0000313" key="3">
    <source>
        <dbReference type="EMBL" id="EON97531.1"/>
    </source>
</evidence>
<gene>
    <name evidence="3" type="ORF">UCRPA7_6909</name>
</gene>
<keyword evidence="2" id="KW-1133">Transmembrane helix</keyword>
<dbReference type="AlphaFoldDB" id="R8BDZ9"/>
<sequence>MTNHGLGSSLFQARKKHYHRHAHLHDHKINHVRSHEDIHNRDAAAAAEEEEAPAELERRVVEVVTTVSVVQYVDGDGNSIDVSTLFTPPKTDAPDGVVALTVDASVDISVPTVSVPGVSAVLSGVESLIGASAAPTESVTVSTSSQDPALTSAPSTTSSLFPSLGTITNSSSTTGGAGSGDGFGIGTSTPTATAAATGGSDGDSGPETSQVVGGVVGGVAGLAILVLLAMLVLKWKKRHGGHILLGDGPSPNSRALPAAGPSSGGDGGAAEGVAERSLPFAVPSTLAALSGYKRSSKRISSASDAGEKGFHRVSGRKLPSVLQYGGDGYNDPRESAMSDTSSYRDSMAFFNQPGTQRFALGSPMRPESGIQVMREGPQRTPVTEQGPFYDQLTPPLPASPGNDPLGRSLVRQDGSRGSGSRFTENM</sequence>
<keyword evidence="4" id="KW-1185">Reference proteome</keyword>
<feature type="transmembrane region" description="Helical" evidence="2">
    <location>
        <begin position="211"/>
        <end position="233"/>
    </location>
</feature>
<reference evidence="4" key="1">
    <citation type="journal article" date="2013" name="Genome Announc.">
        <title>Draft genome sequence of the ascomycete Phaeoacremonium aleophilum strain UCR-PA7, a causal agent of the esca disease complex in grapevines.</title>
        <authorList>
            <person name="Blanco-Ulate B."/>
            <person name="Rolshausen P."/>
            <person name="Cantu D."/>
        </authorList>
    </citation>
    <scope>NUCLEOTIDE SEQUENCE [LARGE SCALE GENOMIC DNA]</scope>
    <source>
        <strain evidence="4">UCR-PA7</strain>
    </source>
</reference>
<feature type="region of interest" description="Disordered" evidence="1">
    <location>
        <begin position="26"/>
        <end position="55"/>
    </location>
</feature>
<dbReference type="Proteomes" id="UP000014074">
    <property type="component" value="Unassembled WGS sequence"/>
</dbReference>
<evidence type="ECO:0000256" key="2">
    <source>
        <dbReference type="SAM" id="Phobius"/>
    </source>
</evidence>
<organism evidence="3 4">
    <name type="scientific">Phaeoacremonium minimum (strain UCR-PA7)</name>
    <name type="common">Esca disease fungus</name>
    <name type="synonym">Togninia minima</name>
    <dbReference type="NCBI Taxonomy" id="1286976"/>
    <lineage>
        <taxon>Eukaryota</taxon>
        <taxon>Fungi</taxon>
        <taxon>Dikarya</taxon>
        <taxon>Ascomycota</taxon>
        <taxon>Pezizomycotina</taxon>
        <taxon>Sordariomycetes</taxon>
        <taxon>Sordariomycetidae</taxon>
        <taxon>Togniniales</taxon>
        <taxon>Togniniaceae</taxon>
        <taxon>Phaeoacremonium</taxon>
    </lineage>
</organism>
<evidence type="ECO:0000313" key="4">
    <source>
        <dbReference type="Proteomes" id="UP000014074"/>
    </source>
</evidence>
<dbReference type="EMBL" id="KB933264">
    <property type="protein sequence ID" value="EON97531.1"/>
    <property type="molecule type" value="Genomic_DNA"/>
</dbReference>
<feature type="region of interest" description="Disordered" evidence="1">
    <location>
        <begin position="246"/>
        <end position="271"/>
    </location>
</feature>
<keyword evidence="2" id="KW-0472">Membrane</keyword>
<dbReference type="OrthoDB" id="5421784at2759"/>